<proteinExistence type="predicted"/>
<dbReference type="EMBL" id="UINC01191274">
    <property type="protein sequence ID" value="SVE05834.1"/>
    <property type="molecule type" value="Genomic_DNA"/>
</dbReference>
<dbReference type="InterPro" id="IPR013783">
    <property type="entry name" value="Ig-like_fold"/>
</dbReference>
<name>A0A383ADS0_9ZZZZ</name>
<evidence type="ECO:0008006" key="2">
    <source>
        <dbReference type="Google" id="ProtNLM"/>
    </source>
</evidence>
<evidence type="ECO:0000313" key="1">
    <source>
        <dbReference type="EMBL" id="SVE05834.1"/>
    </source>
</evidence>
<sequence length="168" mass="19225">MACQDDLDEFTRSIKETGLDTYKIRDYDCWKERIGTNPDEITVLAGSNYTFDGTYSFDDTPTGVMEYEWESLDGSYFLPDTTPNSTHSTPQVIVPGSIDQSYIYTLRVSDGQYWSKKDTITIVTAKPSTLSAPNEFYSKVKEDINHIQLVWTSESERELDSLTGYRDF</sequence>
<accession>A0A383ADS0</accession>
<dbReference type="Gene3D" id="2.60.40.10">
    <property type="entry name" value="Immunoglobulins"/>
    <property type="match status" value="1"/>
</dbReference>
<protein>
    <recommendedName>
        <fullName evidence="2">PKD domain-containing protein</fullName>
    </recommendedName>
</protein>
<organism evidence="1">
    <name type="scientific">marine metagenome</name>
    <dbReference type="NCBI Taxonomy" id="408172"/>
    <lineage>
        <taxon>unclassified sequences</taxon>
        <taxon>metagenomes</taxon>
        <taxon>ecological metagenomes</taxon>
    </lineage>
</organism>
<dbReference type="AlphaFoldDB" id="A0A383ADS0"/>
<gene>
    <name evidence="1" type="ORF">METZ01_LOCUS458688</name>
</gene>
<reference evidence="1" key="1">
    <citation type="submission" date="2018-05" db="EMBL/GenBank/DDBJ databases">
        <authorList>
            <person name="Lanie J.A."/>
            <person name="Ng W.-L."/>
            <person name="Kazmierczak K.M."/>
            <person name="Andrzejewski T.M."/>
            <person name="Davidsen T.M."/>
            <person name="Wayne K.J."/>
            <person name="Tettelin H."/>
            <person name="Glass J.I."/>
            <person name="Rusch D."/>
            <person name="Podicherti R."/>
            <person name="Tsui H.-C.T."/>
            <person name="Winkler M.E."/>
        </authorList>
    </citation>
    <scope>NUCLEOTIDE SEQUENCE</scope>
</reference>
<feature type="non-terminal residue" evidence="1">
    <location>
        <position position="168"/>
    </location>
</feature>